<keyword evidence="1 5" id="KW-0699">rRNA-binding</keyword>
<dbReference type="NCBIfam" id="TIGR00731">
    <property type="entry name" value="bL25_bact_ctc"/>
    <property type="match status" value="1"/>
</dbReference>
<evidence type="ECO:0000256" key="4">
    <source>
        <dbReference type="ARBA" id="ARBA00023274"/>
    </source>
</evidence>
<comment type="function">
    <text evidence="5">This is one of the proteins that binds to the 5S RNA in the ribosome where it forms part of the central protuberance.</text>
</comment>
<keyword evidence="2 5" id="KW-0694">RNA-binding</keyword>
<dbReference type="InterPro" id="IPR029751">
    <property type="entry name" value="Ribosomal_L25_dom"/>
</dbReference>
<proteinExistence type="inferred from homology"/>
<dbReference type="InterPro" id="IPR011035">
    <property type="entry name" value="Ribosomal_bL25/Gln-tRNA_synth"/>
</dbReference>
<dbReference type="AlphaFoldDB" id="A0A5D0CTX9"/>
<keyword evidence="9" id="KW-1185">Reference proteome</keyword>
<evidence type="ECO:0000256" key="5">
    <source>
        <dbReference type="HAMAP-Rule" id="MF_01334"/>
    </source>
</evidence>
<dbReference type="Pfam" id="PF01386">
    <property type="entry name" value="Ribosomal_L25p"/>
    <property type="match status" value="1"/>
</dbReference>
<evidence type="ECO:0000259" key="6">
    <source>
        <dbReference type="Pfam" id="PF01386"/>
    </source>
</evidence>
<dbReference type="Proteomes" id="UP000325218">
    <property type="component" value="Unassembled WGS sequence"/>
</dbReference>
<dbReference type="InterPro" id="IPR001021">
    <property type="entry name" value="Ribosomal_bL25_long"/>
</dbReference>
<dbReference type="SUPFAM" id="SSF50715">
    <property type="entry name" value="Ribosomal protein L25-like"/>
    <property type="match status" value="1"/>
</dbReference>
<dbReference type="PANTHER" id="PTHR33284:SF1">
    <property type="entry name" value="RIBOSOMAL PROTEIN L25_GLN-TRNA SYNTHETASE, ANTI-CODON-BINDING DOMAIN-CONTAINING PROTEIN"/>
    <property type="match status" value="1"/>
</dbReference>
<sequence length="206" mass="22303">MATNHQTHRLDAARRETFTRASLRQLRDSGRIPAVIYGANTEPLPLHVDFKELAKISRTGRAEVFELKLDSGETYPVLIKEIQQRAGKVVHVDFQQVSKNKPIRVKVPLNLTGTAQGTKVGGVLQMQSTELEVEGLPDDLPAEIDVDISHLGTGDKLTAADVTLPAGVTLVGAEEELLASIVLPRVAEADLTSPDAAEETEPADEK</sequence>
<evidence type="ECO:0000256" key="2">
    <source>
        <dbReference type="ARBA" id="ARBA00022884"/>
    </source>
</evidence>
<dbReference type="GO" id="GO:0008097">
    <property type="term" value="F:5S rRNA binding"/>
    <property type="evidence" value="ECO:0007669"/>
    <property type="project" value="InterPro"/>
</dbReference>
<dbReference type="OrthoDB" id="9790002at2"/>
<dbReference type="GO" id="GO:0022625">
    <property type="term" value="C:cytosolic large ribosomal subunit"/>
    <property type="evidence" value="ECO:0007669"/>
    <property type="project" value="TreeGrafter"/>
</dbReference>
<feature type="domain" description="Large ribosomal subunit protein bL25 L25" evidence="6">
    <location>
        <begin position="10"/>
        <end position="94"/>
    </location>
</feature>
<dbReference type="InterPro" id="IPR020057">
    <property type="entry name" value="Ribosomal_bL25_b-dom"/>
</dbReference>
<dbReference type="GO" id="GO:0006412">
    <property type="term" value="P:translation"/>
    <property type="evidence" value="ECO:0007669"/>
    <property type="project" value="UniProtKB-UniRule"/>
</dbReference>
<keyword evidence="3 5" id="KW-0689">Ribosomal protein</keyword>
<protein>
    <recommendedName>
        <fullName evidence="5">Large ribosomal subunit protein bL25</fullName>
    </recommendedName>
    <alternativeName>
        <fullName evidence="5">General stress protein CTC</fullName>
    </alternativeName>
</protein>
<accession>A0A5D0CTX9</accession>
<evidence type="ECO:0000259" key="7">
    <source>
        <dbReference type="Pfam" id="PF14693"/>
    </source>
</evidence>
<evidence type="ECO:0000313" key="9">
    <source>
        <dbReference type="Proteomes" id="UP000325218"/>
    </source>
</evidence>
<evidence type="ECO:0000256" key="3">
    <source>
        <dbReference type="ARBA" id="ARBA00022980"/>
    </source>
</evidence>
<dbReference type="Gene3D" id="2.170.120.20">
    <property type="entry name" value="Ribosomal protein L25, beta domain"/>
    <property type="match status" value="1"/>
</dbReference>
<dbReference type="GO" id="GO:0003735">
    <property type="term" value="F:structural constituent of ribosome"/>
    <property type="evidence" value="ECO:0007669"/>
    <property type="project" value="InterPro"/>
</dbReference>
<dbReference type="PANTHER" id="PTHR33284">
    <property type="entry name" value="RIBOSOMAL PROTEIN L25/GLN-TRNA SYNTHETASE, ANTI-CODON-BINDING DOMAIN-CONTAINING PROTEIN"/>
    <property type="match status" value="1"/>
</dbReference>
<dbReference type="CDD" id="cd00495">
    <property type="entry name" value="Ribosomal_L25_TL5_CTC"/>
    <property type="match status" value="1"/>
</dbReference>
<organism evidence="8 9">
    <name type="scientific">Paenibacillus faecis</name>
    <dbReference type="NCBI Taxonomy" id="862114"/>
    <lineage>
        <taxon>Bacteria</taxon>
        <taxon>Bacillati</taxon>
        <taxon>Bacillota</taxon>
        <taxon>Bacilli</taxon>
        <taxon>Bacillales</taxon>
        <taxon>Paenibacillaceae</taxon>
        <taxon>Paenibacillus</taxon>
    </lineage>
</organism>
<gene>
    <name evidence="5" type="primary">rplY</name>
    <name evidence="5" type="synonym">ctc</name>
    <name evidence="8" type="ORF">FRY98_08350</name>
</gene>
<feature type="domain" description="Large ribosomal subunit protein bL25 beta" evidence="7">
    <location>
        <begin position="103"/>
        <end position="185"/>
    </location>
</feature>
<dbReference type="InterPro" id="IPR020930">
    <property type="entry name" value="Ribosomal_uL5_bac-type"/>
</dbReference>
<reference evidence="8 9" key="1">
    <citation type="submission" date="2019-08" db="EMBL/GenBank/DDBJ databases">
        <title>Genome sequencing of Paenibacillus faecis DSM 23593(T).</title>
        <authorList>
            <person name="Kook J.-K."/>
            <person name="Park S.-N."/>
            <person name="Lim Y.K."/>
        </authorList>
    </citation>
    <scope>NUCLEOTIDE SEQUENCE [LARGE SCALE GENOMIC DNA]</scope>
    <source>
        <strain evidence="8 9">DSM 23593</strain>
    </source>
</reference>
<comment type="subunit">
    <text evidence="5">Part of the 50S ribosomal subunit; part of the 5S rRNA/L5/L18/L25 subcomplex. Contacts the 5S rRNA. Binds to the 5S rRNA independently of L5 and L18.</text>
</comment>
<name>A0A5D0CTX9_9BACL</name>
<evidence type="ECO:0000313" key="8">
    <source>
        <dbReference type="EMBL" id="TYA12714.1"/>
    </source>
</evidence>
<comment type="caution">
    <text evidence="8">The sequence shown here is derived from an EMBL/GenBank/DDBJ whole genome shotgun (WGS) entry which is preliminary data.</text>
</comment>
<dbReference type="EMBL" id="VSDO01000002">
    <property type="protein sequence ID" value="TYA12714.1"/>
    <property type="molecule type" value="Genomic_DNA"/>
</dbReference>
<evidence type="ECO:0000256" key="1">
    <source>
        <dbReference type="ARBA" id="ARBA00022730"/>
    </source>
</evidence>
<dbReference type="RefSeq" id="WP_148451316.1">
    <property type="nucleotide sequence ID" value="NZ_BORZ01000025.1"/>
</dbReference>
<dbReference type="Gene3D" id="2.40.240.10">
    <property type="entry name" value="Ribosomal Protein L25, Chain P"/>
    <property type="match status" value="1"/>
</dbReference>
<dbReference type="Pfam" id="PF14693">
    <property type="entry name" value="Ribosomal_TL5_C"/>
    <property type="match status" value="1"/>
</dbReference>
<keyword evidence="4 5" id="KW-0687">Ribonucleoprotein</keyword>
<dbReference type="HAMAP" id="MF_01334">
    <property type="entry name" value="Ribosomal_bL25_CTC"/>
    <property type="match status" value="1"/>
</dbReference>
<dbReference type="InterPro" id="IPR020056">
    <property type="entry name" value="Rbsml_bL25/Gln-tRNA_synth_N"/>
</dbReference>
<dbReference type="InterPro" id="IPR037121">
    <property type="entry name" value="Ribosomal_bL25_C"/>
</dbReference>
<comment type="similarity">
    <text evidence="5">Belongs to the bacterial ribosomal protein bL25 family. CTC subfamily.</text>
</comment>